<dbReference type="PANTHER" id="PTHR11319:SF35">
    <property type="entry name" value="OUTER MEMBRANE PROTEIN PMPC-RELATED"/>
    <property type="match status" value="1"/>
</dbReference>
<dbReference type="RefSeq" id="WP_354442168.1">
    <property type="nucleotide sequence ID" value="NZ_JBEPSH010000002.1"/>
</dbReference>
<dbReference type="Pfam" id="PF09479">
    <property type="entry name" value="Flg_new"/>
    <property type="match status" value="1"/>
</dbReference>
<dbReference type="Proteomes" id="UP001549320">
    <property type="component" value="Unassembled WGS sequence"/>
</dbReference>
<feature type="chain" id="PRO_5047536996" description="IPTL-CTERM sorting domain-containing protein" evidence="2">
    <location>
        <begin position="45"/>
        <end position="790"/>
    </location>
</feature>
<dbReference type="NCBIfam" id="NF041766">
    <property type="entry name" value="choice_anch_U"/>
    <property type="match status" value="1"/>
</dbReference>
<dbReference type="PANTHER" id="PTHR11319">
    <property type="entry name" value="G PROTEIN-COUPLED RECEPTOR-RELATED"/>
    <property type="match status" value="1"/>
</dbReference>
<sequence length="790" mass="82468">MRTLSRCNHLPMPEHGMLAAPKWQLRRLWLAFVLLAAAATASQAQTINGPLCRVNQVATGSGDGSSWANAIPSLRLALDAPGCSEIWIAQGVYKPIHPVNPSQVTVTERQARFNVRPGVAVHGGFAATESSRSQRVPGHSTVLSGDIDGNDVVNADGVTERWSDAQGSNSYNVVTLTPPSGGQVKEVLLEGLIISAAMSDNFDQSGSGVRTVVDDDQHARIRLSKLHMAGNQAVNGAGLFVSSRQVLGGVGANNQIDLVINDSTFSHNHSTERGGGFSLEGVGGTLNPDLSNVTFADNSSENGAGMFVLLVNPGVKARVNIKHATFSNNLVSQSGGALYLRHNSTNFPFDISITDSVFWGNRASAGASILEHQATSLSLGHSVVENASSGLSTTVLDPFAAGVGNLQTDPLLGSLADHGGFVLTLRPGPTSPVIDTANLDTCLPTDQRGLARPIGGGCDMGAVELQRYTVTFNNWNGDPLGSQTVVEGGGATAPNVPARPGYTLTGWSPSNFSSVTSDLLVTAQHTINQYSISYSAGTGGSLTGNVSQSVDYGQNGSTITAVAYAGYHFTQWSDGVTANPRTDTNVQASISVEAEFDAENQQGLIIPEGPYDGQPLQVDGPAASDWVLTHAETATTASLGTPPPAGVTLPHGVVSLTLEYGAAGTGTSVVLTYPQGALQPGMKYYKFGATLSEPAPHWYVFPGAQFDFGASTITLSFTDNADGDDRYTTDSLIQDPGGPGEPPAVTTAVAPIPTLGEWGLLLTSALLALGAAASVRRRKADWLEHFWIKS</sequence>
<dbReference type="InterPro" id="IPR053784">
    <property type="entry name" value="Choice_anch_U_dom"/>
</dbReference>
<evidence type="ECO:0000313" key="6">
    <source>
        <dbReference type="Proteomes" id="UP001549320"/>
    </source>
</evidence>
<feature type="domain" description="IPTL-CTERM protein sorting" evidence="3">
    <location>
        <begin position="750"/>
        <end position="777"/>
    </location>
</feature>
<organism evidence="5 6">
    <name type="scientific">Ottowia thiooxydans</name>
    <dbReference type="NCBI Taxonomy" id="219182"/>
    <lineage>
        <taxon>Bacteria</taxon>
        <taxon>Pseudomonadati</taxon>
        <taxon>Pseudomonadota</taxon>
        <taxon>Betaproteobacteria</taxon>
        <taxon>Burkholderiales</taxon>
        <taxon>Comamonadaceae</taxon>
        <taxon>Ottowia</taxon>
    </lineage>
</organism>
<comment type="subcellular location">
    <subcellularLocation>
        <location evidence="1">Cell envelope</location>
    </subcellularLocation>
</comment>
<dbReference type="Pfam" id="PF18998">
    <property type="entry name" value="Flg_new_2"/>
    <property type="match status" value="1"/>
</dbReference>
<proteinExistence type="predicted"/>
<evidence type="ECO:0000313" key="5">
    <source>
        <dbReference type="EMBL" id="MET4576212.1"/>
    </source>
</evidence>
<feature type="signal peptide" evidence="2">
    <location>
        <begin position="1"/>
        <end position="44"/>
    </location>
</feature>
<dbReference type="InterPro" id="IPR059226">
    <property type="entry name" value="Choice_anch_Q_dom"/>
</dbReference>
<keyword evidence="6" id="KW-1185">Reference proteome</keyword>
<dbReference type="InterPro" id="IPR013378">
    <property type="entry name" value="InlB-like_B-rpt"/>
</dbReference>
<feature type="domain" description="Bacterial repeat" evidence="4">
    <location>
        <begin position="530"/>
        <end position="599"/>
    </location>
</feature>
<dbReference type="InterPro" id="IPR011050">
    <property type="entry name" value="Pectin_lyase_fold/virulence"/>
</dbReference>
<dbReference type="InterPro" id="IPR044060">
    <property type="entry name" value="Bacterial_rp_domain"/>
</dbReference>
<dbReference type="SUPFAM" id="SSF51126">
    <property type="entry name" value="Pectin lyase-like"/>
    <property type="match status" value="1"/>
</dbReference>
<evidence type="ECO:0000259" key="4">
    <source>
        <dbReference type="Pfam" id="PF18998"/>
    </source>
</evidence>
<dbReference type="EMBL" id="JBEPSH010000002">
    <property type="protein sequence ID" value="MET4576212.1"/>
    <property type="molecule type" value="Genomic_DNA"/>
</dbReference>
<dbReference type="NCBIfam" id="NF041518">
    <property type="entry name" value="choice_anch_Q"/>
    <property type="match status" value="1"/>
</dbReference>
<name>A0ABV2Q5C7_9BURK</name>
<dbReference type="NCBIfam" id="TIGR04174">
    <property type="entry name" value="IPTL_CTERM"/>
    <property type="match status" value="1"/>
</dbReference>
<evidence type="ECO:0000256" key="1">
    <source>
        <dbReference type="ARBA" id="ARBA00004196"/>
    </source>
</evidence>
<gene>
    <name evidence="5" type="ORF">ABIE13_001312</name>
</gene>
<comment type="caution">
    <text evidence="5">The sequence shown here is derived from an EMBL/GenBank/DDBJ whole genome shotgun (WGS) entry which is preliminary data.</text>
</comment>
<evidence type="ECO:0000256" key="2">
    <source>
        <dbReference type="SAM" id="SignalP"/>
    </source>
</evidence>
<dbReference type="InterPro" id="IPR026442">
    <property type="entry name" value="IPTL_CTERM"/>
</dbReference>
<keyword evidence="2" id="KW-0732">Signal</keyword>
<reference evidence="5 6" key="1">
    <citation type="submission" date="2024-06" db="EMBL/GenBank/DDBJ databases">
        <title>Sorghum-associated microbial communities from plants grown in Nebraska, USA.</title>
        <authorList>
            <person name="Schachtman D."/>
        </authorList>
    </citation>
    <scope>NUCLEOTIDE SEQUENCE [LARGE SCALE GENOMIC DNA]</scope>
    <source>
        <strain evidence="5 6">2709</strain>
    </source>
</reference>
<accession>A0ABV2Q5C7</accession>
<evidence type="ECO:0000259" key="3">
    <source>
        <dbReference type="Pfam" id="PF18203"/>
    </source>
</evidence>
<dbReference type="Pfam" id="PF18203">
    <property type="entry name" value="IPTL-CTERM"/>
    <property type="match status" value="1"/>
</dbReference>
<dbReference type="InterPro" id="IPR042229">
    <property type="entry name" value="Listeria/Bacterioides_rpt_sf"/>
</dbReference>
<dbReference type="Gene3D" id="2.60.40.4270">
    <property type="entry name" value="Listeria-Bacteroides repeat domain"/>
    <property type="match status" value="1"/>
</dbReference>
<protein>
    <recommendedName>
        <fullName evidence="7">IPTL-CTERM sorting domain-containing protein</fullName>
    </recommendedName>
</protein>
<evidence type="ECO:0008006" key="7">
    <source>
        <dbReference type="Google" id="ProtNLM"/>
    </source>
</evidence>